<comment type="subcellular location">
    <subcellularLocation>
        <location evidence="12">Cytoplasm</location>
    </subcellularLocation>
</comment>
<dbReference type="PIRSF" id="PIRSF001365">
    <property type="entry name" value="DHDPS"/>
    <property type="match status" value="1"/>
</dbReference>
<evidence type="ECO:0000256" key="4">
    <source>
        <dbReference type="ARBA" id="ARBA00012086"/>
    </source>
</evidence>
<feature type="active site" description="Proton donor/acceptor" evidence="12 14">
    <location>
        <position position="135"/>
    </location>
</feature>
<feature type="binding site" evidence="12 15">
    <location>
        <position position="206"/>
    </location>
    <ligand>
        <name>pyruvate</name>
        <dbReference type="ChEBI" id="CHEBI:15361"/>
    </ligand>
</feature>
<keyword evidence="7 12" id="KW-0220">Diaminopimelate biosynthesis</keyword>
<evidence type="ECO:0000256" key="1">
    <source>
        <dbReference type="ARBA" id="ARBA00003294"/>
    </source>
</evidence>
<protein>
    <recommendedName>
        <fullName evidence="4 12">4-hydroxy-tetrahydrodipicolinate synthase</fullName>
        <shortName evidence="12">HTPA synthase</shortName>
        <ecNumber evidence="4 12">4.3.3.7</ecNumber>
    </recommendedName>
</protein>
<dbReference type="PANTHER" id="PTHR12128">
    <property type="entry name" value="DIHYDRODIPICOLINATE SYNTHASE"/>
    <property type="match status" value="1"/>
</dbReference>
<feature type="site" description="Part of a proton relay during catalysis" evidence="12">
    <location>
        <position position="109"/>
    </location>
</feature>
<keyword evidence="8 12" id="KW-0457">Lysine biosynthesis</keyword>
<organism evidence="16">
    <name type="scientific">Dictyoglomus thermophilum</name>
    <dbReference type="NCBI Taxonomy" id="14"/>
    <lineage>
        <taxon>Bacteria</taxon>
        <taxon>Pseudomonadati</taxon>
        <taxon>Dictyoglomota</taxon>
        <taxon>Dictyoglomia</taxon>
        <taxon>Dictyoglomales</taxon>
        <taxon>Dictyoglomaceae</taxon>
        <taxon>Dictyoglomus</taxon>
    </lineage>
</organism>
<comment type="subunit">
    <text evidence="12">Homotetramer; dimer of dimers.</text>
</comment>
<evidence type="ECO:0000256" key="8">
    <source>
        <dbReference type="ARBA" id="ARBA00023154"/>
    </source>
</evidence>
<dbReference type="GO" id="GO:0009089">
    <property type="term" value="P:lysine biosynthetic process via diaminopimelate"/>
    <property type="evidence" value="ECO:0007669"/>
    <property type="project" value="UniProtKB-UniRule"/>
</dbReference>
<dbReference type="SUPFAM" id="SSF51569">
    <property type="entry name" value="Aldolase"/>
    <property type="match status" value="1"/>
</dbReference>
<proteinExistence type="inferred from homology"/>
<evidence type="ECO:0000256" key="11">
    <source>
        <dbReference type="ARBA" id="ARBA00047836"/>
    </source>
</evidence>
<dbReference type="InterPro" id="IPR005263">
    <property type="entry name" value="DapA"/>
</dbReference>
<comment type="caution">
    <text evidence="16">The sequence shown here is derived from an EMBL/GenBank/DDBJ whole genome shotgun (WGS) entry which is preliminary data.</text>
</comment>
<name>A0A7C3RJ75_DICTH</name>
<evidence type="ECO:0000256" key="5">
    <source>
        <dbReference type="ARBA" id="ARBA00022490"/>
    </source>
</evidence>
<evidence type="ECO:0000256" key="2">
    <source>
        <dbReference type="ARBA" id="ARBA00005120"/>
    </source>
</evidence>
<dbReference type="HAMAP" id="MF_00418">
    <property type="entry name" value="DapA"/>
    <property type="match status" value="1"/>
</dbReference>
<dbReference type="InterPro" id="IPR020625">
    <property type="entry name" value="Schiff_base-form_aldolases_AS"/>
</dbReference>
<gene>
    <name evidence="12 16" type="primary">dapA</name>
    <name evidence="16" type="ORF">ENW00_01915</name>
</gene>
<dbReference type="AlphaFoldDB" id="A0A7C3RJ75"/>
<dbReference type="GO" id="GO:0005829">
    <property type="term" value="C:cytosol"/>
    <property type="evidence" value="ECO:0007669"/>
    <property type="project" value="TreeGrafter"/>
</dbReference>
<evidence type="ECO:0000256" key="7">
    <source>
        <dbReference type="ARBA" id="ARBA00022915"/>
    </source>
</evidence>
<evidence type="ECO:0000256" key="12">
    <source>
        <dbReference type="HAMAP-Rule" id="MF_00418"/>
    </source>
</evidence>
<keyword evidence="9 12" id="KW-0456">Lyase</keyword>
<comment type="caution">
    <text evidence="12">Was originally thought to be a dihydrodipicolinate synthase (DHDPS), catalyzing the condensation of (S)-aspartate-beta-semialdehyde [(S)-ASA] and pyruvate to dihydrodipicolinate (DHDP). However, it was shown in E.coli that the product of the enzymatic reaction is not dihydrodipicolinate but in fact (4S)-4-hydroxy-2,3,4,5-tetrahydro-(2S)-dipicolinic acid (HTPA), and that the consecutive dehydration reaction leading to DHDP is not spontaneous but catalyzed by DapB.</text>
</comment>
<accession>A0A7C3RJ75</accession>
<dbReference type="InterPro" id="IPR020624">
    <property type="entry name" value="Schiff_base-form_aldolases_CS"/>
</dbReference>
<evidence type="ECO:0000256" key="6">
    <source>
        <dbReference type="ARBA" id="ARBA00022605"/>
    </source>
</evidence>
<comment type="pathway">
    <text evidence="2 12">Amino-acid biosynthesis; L-lysine biosynthesis via DAP pathway; (S)-tetrahydrodipicolinate from L-aspartate: step 3/4.</text>
</comment>
<dbReference type="Gene3D" id="3.20.20.70">
    <property type="entry name" value="Aldolase class I"/>
    <property type="match status" value="1"/>
</dbReference>
<dbReference type="GO" id="GO:0019877">
    <property type="term" value="P:diaminopimelate biosynthetic process"/>
    <property type="evidence" value="ECO:0007669"/>
    <property type="project" value="UniProtKB-UniRule"/>
</dbReference>
<dbReference type="EMBL" id="DTIN01000009">
    <property type="protein sequence ID" value="HFX12900.1"/>
    <property type="molecule type" value="Genomic_DNA"/>
</dbReference>
<evidence type="ECO:0000256" key="10">
    <source>
        <dbReference type="ARBA" id="ARBA00023270"/>
    </source>
</evidence>
<feature type="site" description="Part of a proton relay during catalysis" evidence="12">
    <location>
        <position position="46"/>
    </location>
</feature>
<sequence>MIHFGSLITAMITPFSNDDEINWKEVDRIVDKLLEDGSDSILVSGTTGEAPTLSKKEKLELFARIKERVGNKAKVIAGTTTYCTKESIELTKEAEKIGVDGILATAPYYNRPPQDGLYLHFAKIASETSLPIIVYNIPSRTAVNVLPETLKRLANDYSNIVGVKEASGDMNQISTIRRILPHPFLLYSGDDSMTLPLLSVGGDGVISVASHIVGKEIKEMINSYFKGDVNRASELHLKLLPIFRVLFVTTNPIPLKEALNLLGYNVGKCRLPLNPIDAKSRADLIKVLKEYGFEVNEG</sequence>
<dbReference type="GO" id="GO:0008840">
    <property type="term" value="F:4-hydroxy-tetrahydrodipicolinate synthase activity"/>
    <property type="evidence" value="ECO:0007669"/>
    <property type="project" value="UniProtKB-UniRule"/>
</dbReference>
<dbReference type="PROSITE" id="PS00666">
    <property type="entry name" value="DHDPS_2"/>
    <property type="match status" value="1"/>
</dbReference>
<keyword evidence="5 12" id="KW-0963">Cytoplasm</keyword>
<evidence type="ECO:0000313" key="16">
    <source>
        <dbReference type="EMBL" id="HFX12900.1"/>
    </source>
</evidence>
<comment type="similarity">
    <text evidence="3 12 13">Belongs to the DapA family.</text>
</comment>
<dbReference type="PROSITE" id="PS00665">
    <property type="entry name" value="DHDPS_1"/>
    <property type="match status" value="1"/>
</dbReference>
<evidence type="ECO:0000256" key="14">
    <source>
        <dbReference type="PIRSR" id="PIRSR001365-1"/>
    </source>
</evidence>
<dbReference type="CDD" id="cd00950">
    <property type="entry name" value="DHDPS"/>
    <property type="match status" value="1"/>
</dbReference>
<dbReference type="Pfam" id="PF00701">
    <property type="entry name" value="DHDPS"/>
    <property type="match status" value="1"/>
</dbReference>
<feature type="binding site" evidence="12 15">
    <location>
        <position position="47"/>
    </location>
    <ligand>
        <name>pyruvate</name>
        <dbReference type="ChEBI" id="CHEBI:15361"/>
    </ligand>
</feature>
<evidence type="ECO:0000256" key="3">
    <source>
        <dbReference type="ARBA" id="ARBA00007592"/>
    </source>
</evidence>
<comment type="function">
    <text evidence="1 12">Catalyzes the condensation of (S)-aspartate-beta-semialdehyde [(S)-ASA] and pyruvate to 4-hydroxy-tetrahydrodipicolinate (HTPA).</text>
</comment>
<evidence type="ECO:0000256" key="15">
    <source>
        <dbReference type="PIRSR" id="PIRSR001365-2"/>
    </source>
</evidence>
<dbReference type="NCBIfam" id="TIGR00674">
    <property type="entry name" value="dapA"/>
    <property type="match status" value="1"/>
</dbReference>
<reference evidence="16" key="1">
    <citation type="journal article" date="2020" name="mSystems">
        <title>Genome- and Community-Level Interaction Insights into Carbon Utilization and Element Cycling Functions of Hydrothermarchaeota in Hydrothermal Sediment.</title>
        <authorList>
            <person name="Zhou Z."/>
            <person name="Liu Y."/>
            <person name="Xu W."/>
            <person name="Pan J."/>
            <person name="Luo Z.H."/>
            <person name="Li M."/>
        </authorList>
    </citation>
    <scope>NUCLEOTIDE SEQUENCE [LARGE SCALE GENOMIC DNA]</scope>
    <source>
        <strain evidence="16">SpSt-81</strain>
    </source>
</reference>
<evidence type="ECO:0000256" key="9">
    <source>
        <dbReference type="ARBA" id="ARBA00023239"/>
    </source>
</evidence>
<keyword evidence="6 12" id="KW-0028">Amino-acid biosynthesis</keyword>
<dbReference type="PRINTS" id="PR00146">
    <property type="entry name" value="DHPICSNTHASE"/>
</dbReference>
<dbReference type="EC" id="4.3.3.7" evidence="4 12"/>
<comment type="catalytic activity">
    <reaction evidence="11 12">
        <text>L-aspartate 4-semialdehyde + pyruvate = (2S,4S)-4-hydroxy-2,3,4,5-tetrahydrodipicolinate + H2O + H(+)</text>
        <dbReference type="Rhea" id="RHEA:34171"/>
        <dbReference type="ChEBI" id="CHEBI:15361"/>
        <dbReference type="ChEBI" id="CHEBI:15377"/>
        <dbReference type="ChEBI" id="CHEBI:15378"/>
        <dbReference type="ChEBI" id="CHEBI:67139"/>
        <dbReference type="ChEBI" id="CHEBI:537519"/>
        <dbReference type="EC" id="4.3.3.7"/>
    </reaction>
</comment>
<dbReference type="InterPro" id="IPR002220">
    <property type="entry name" value="DapA-like"/>
</dbReference>
<feature type="active site" description="Schiff-base intermediate with substrate" evidence="12 14">
    <location>
        <position position="164"/>
    </location>
</feature>
<dbReference type="InterPro" id="IPR013785">
    <property type="entry name" value="Aldolase_TIM"/>
</dbReference>
<dbReference type="SMART" id="SM01130">
    <property type="entry name" value="DHDPS"/>
    <property type="match status" value="1"/>
</dbReference>
<keyword evidence="10 12" id="KW-0704">Schiff base</keyword>
<dbReference type="PANTHER" id="PTHR12128:SF66">
    <property type="entry name" value="4-HYDROXY-2-OXOGLUTARATE ALDOLASE, MITOCHONDRIAL"/>
    <property type="match status" value="1"/>
</dbReference>
<evidence type="ECO:0000256" key="13">
    <source>
        <dbReference type="PIRNR" id="PIRNR001365"/>
    </source>
</evidence>
<dbReference type="UniPathway" id="UPA00034">
    <property type="reaction ID" value="UER00017"/>
</dbReference>